<dbReference type="EMBL" id="VSSQ01049090">
    <property type="protein sequence ID" value="MPN03165.1"/>
    <property type="molecule type" value="Genomic_DNA"/>
</dbReference>
<protein>
    <submittedName>
        <fullName evidence="2">Uncharacterized protein</fullName>
    </submittedName>
</protein>
<feature type="region of interest" description="Disordered" evidence="1">
    <location>
        <begin position="35"/>
        <end position="70"/>
    </location>
</feature>
<gene>
    <name evidence="2" type="ORF">SDC9_150390</name>
</gene>
<name>A0A645EMC5_9ZZZZ</name>
<dbReference type="AlphaFoldDB" id="A0A645EMC5"/>
<proteinExistence type="predicted"/>
<comment type="caution">
    <text evidence="2">The sequence shown here is derived from an EMBL/GenBank/DDBJ whole genome shotgun (WGS) entry which is preliminary data.</text>
</comment>
<reference evidence="2" key="1">
    <citation type="submission" date="2019-08" db="EMBL/GenBank/DDBJ databases">
        <authorList>
            <person name="Kucharzyk K."/>
            <person name="Murdoch R.W."/>
            <person name="Higgins S."/>
            <person name="Loffler F."/>
        </authorList>
    </citation>
    <scope>NUCLEOTIDE SEQUENCE</scope>
</reference>
<sequence>MQVHVIKRRGPPLTRVIELPLLPPQLQAELAAQARRKARDHADATRRLGRLQPSSQEVSHGVDGLAFAAR</sequence>
<accession>A0A645EMC5</accession>
<evidence type="ECO:0000313" key="2">
    <source>
        <dbReference type="EMBL" id="MPN03165.1"/>
    </source>
</evidence>
<organism evidence="2">
    <name type="scientific">bioreactor metagenome</name>
    <dbReference type="NCBI Taxonomy" id="1076179"/>
    <lineage>
        <taxon>unclassified sequences</taxon>
        <taxon>metagenomes</taxon>
        <taxon>ecological metagenomes</taxon>
    </lineage>
</organism>
<evidence type="ECO:0000256" key="1">
    <source>
        <dbReference type="SAM" id="MobiDB-lite"/>
    </source>
</evidence>